<protein>
    <submittedName>
        <fullName evidence="2">Uncharacterized protein</fullName>
    </submittedName>
</protein>
<dbReference type="EMBL" id="BPQM01000047">
    <property type="protein sequence ID" value="GJD78940.1"/>
    <property type="molecule type" value="Genomic_DNA"/>
</dbReference>
<feature type="compositionally biased region" description="Basic and acidic residues" evidence="1">
    <location>
        <begin position="32"/>
        <end position="41"/>
    </location>
</feature>
<sequence length="66" mass="7042">MAGEPDTNEKARRPVIAELAGKSEQASAFRTATDEETKGAEETTALIEPVSRTYLDLTLSGSRADS</sequence>
<proteinExistence type="predicted"/>
<reference evidence="2" key="1">
    <citation type="journal article" date="2016" name="Front. Microbiol.">
        <title>Genome Sequence of the Piezophilic, Mesophilic Sulfate-Reducing Bacterium Desulfovibrio indicus J2T.</title>
        <authorList>
            <person name="Cao J."/>
            <person name="Maignien L."/>
            <person name="Shao Z."/>
            <person name="Alain K."/>
            <person name="Jebbar M."/>
        </authorList>
    </citation>
    <scope>NUCLEOTIDE SEQUENCE</scope>
    <source>
        <strain evidence="2">NBRC 103626</strain>
    </source>
</reference>
<keyword evidence="3" id="KW-1185">Reference proteome</keyword>
<dbReference type="Proteomes" id="UP001055108">
    <property type="component" value="Unassembled WGS sequence"/>
</dbReference>
<feature type="region of interest" description="Disordered" evidence="1">
    <location>
        <begin position="23"/>
        <end position="46"/>
    </location>
</feature>
<reference evidence="2" key="2">
    <citation type="submission" date="2021-08" db="EMBL/GenBank/DDBJ databases">
        <authorList>
            <person name="Tani A."/>
            <person name="Ola A."/>
            <person name="Ogura Y."/>
            <person name="Katsura K."/>
            <person name="Hayashi T."/>
        </authorList>
    </citation>
    <scope>NUCLEOTIDE SEQUENCE</scope>
    <source>
        <strain evidence="2">NBRC 103626</strain>
    </source>
</reference>
<comment type="caution">
    <text evidence="2">The sequence shown here is derived from an EMBL/GenBank/DDBJ whole genome shotgun (WGS) entry which is preliminary data.</text>
</comment>
<evidence type="ECO:0000313" key="2">
    <source>
        <dbReference type="EMBL" id="GJD78940.1"/>
    </source>
</evidence>
<gene>
    <name evidence="2" type="ORF">NBEOAGPD_2160</name>
</gene>
<dbReference type="RefSeq" id="WP_238302752.1">
    <property type="nucleotide sequence ID" value="NZ_BPQM01000047.1"/>
</dbReference>
<dbReference type="AlphaFoldDB" id="A0AA37HNQ7"/>
<organism evidence="2 3">
    <name type="scientific">Methylobacterium gregans</name>
    <dbReference type="NCBI Taxonomy" id="374424"/>
    <lineage>
        <taxon>Bacteria</taxon>
        <taxon>Pseudomonadati</taxon>
        <taxon>Pseudomonadota</taxon>
        <taxon>Alphaproteobacteria</taxon>
        <taxon>Hyphomicrobiales</taxon>
        <taxon>Methylobacteriaceae</taxon>
        <taxon>Methylobacterium</taxon>
    </lineage>
</organism>
<evidence type="ECO:0000313" key="3">
    <source>
        <dbReference type="Proteomes" id="UP001055108"/>
    </source>
</evidence>
<evidence type="ECO:0000256" key="1">
    <source>
        <dbReference type="SAM" id="MobiDB-lite"/>
    </source>
</evidence>
<accession>A0AA37HNQ7</accession>
<name>A0AA37HNQ7_9HYPH</name>